<reference evidence="2" key="2">
    <citation type="submission" date="2015-02" db="UniProtKB">
        <authorList>
            <consortium name="EnsemblMetazoa"/>
        </authorList>
    </citation>
    <scope>IDENTIFICATION</scope>
</reference>
<proteinExistence type="predicted"/>
<feature type="chain" id="PRO_5004579949" description="Single domain-containing protein" evidence="1">
    <location>
        <begin position="21"/>
        <end position="170"/>
    </location>
</feature>
<reference evidence="3" key="1">
    <citation type="submission" date="2011-05" db="EMBL/GenBank/DDBJ databases">
        <authorList>
            <person name="Richards S.R."/>
            <person name="Qu J."/>
            <person name="Jiang H."/>
            <person name="Jhangiani S.N."/>
            <person name="Agravi P."/>
            <person name="Goodspeed R."/>
            <person name="Gross S."/>
            <person name="Mandapat C."/>
            <person name="Jackson L."/>
            <person name="Mathew T."/>
            <person name="Pu L."/>
            <person name="Thornton R."/>
            <person name="Saada N."/>
            <person name="Wilczek-Boney K.B."/>
            <person name="Lee S."/>
            <person name="Kovar C."/>
            <person name="Wu Y."/>
            <person name="Scherer S.E."/>
            <person name="Worley K.C."/>
            <person name="Muzny D.M."/>
            <person name="Gibbs R."/>
        </authorList>
    </citation>
    <scope>NUCLEOTIDE SEQUENCE</scope>
    <source>
        <strain evidence="3">Brora</strain>
    </source>
</reference>
<dbReference type="Proteomes" id="UP000014500">
    <property type="component" value="Unassembled WGS sequence"/>
</dbReference>
<sequence>MKLILFVAAFCIFQCYSVSGNSSSLYVDNKDGKCVGPDGELHARGQDWYDNDKCETYQCLERSDGQFIIYARGCVEESGRVLSDEQIERGCHLGARSGPWPECCPDNLCLSSSGFTIIAIAPTTTNEIEEKTSMSSLLVAFSTLGYTTVGFSFSVAVKLMEPLVPSDQRM</sequence>
<dbReference type="EnsemblMetazoa" id="SMAR009096-RA">
    <property type="protein sequence ID" value="SMAR009096-PA"/>
    <property type="gene ID" value="SMAR009096"/>
</dbReference>
<evidence type="ECO:0000256" key="1">
    <source>
        <dbReference type="SAM" id="SignalP"/>
    </source>
</evidence>
<dbReference type="AlphaFoldDB" id="T1J632"/>
<evidence type="ECO:0008006" key="4">
    <source>
        <dbReference type="Google" id="ProtNLM"/>
    </source>
</evidence>
<dbReference type="EMBL" id="JH431870">
    <property type="status" value="NOT_ANNOTATED_CDS"/>
    <property type="molecule type" value="Genomic_DNA"/>
</dbReference>
<organism evidence="2 3">
    <name type="scientific">Strigamia maritima</name>
    <name type="common">European centipede</name>
    <name type="synonym">Geophilus maritimus</name>
    <dbReference type="NCBI Taxonomy" id="126957"/>
    <lineage>
        <taxon>Eukaryota</taxon>
        <taxon>Metazoa</taxon>
        <taxon>Ecdysozoa</taxon>
        <taxon>Arthropoda</taxon>
        <taxon>Myriapoda</taxon>
        <taxon>Chilopoda</taxon>
        <taxon>Pleurostigmophora</taxon>
        <taxon>Geophilomorpha</taxon>
        <taxon>Linotaeniidae</taxon>
        <taxon>Strigamia</taxon>
    </lineage>
</organism>
<protein>
    <recommendedName>
        <fullName evidence="4">Single domain-containing protein</fullName>
    </recommendedName>
</protein>
<name>T1J632_STRMM</name>
<evidence type="ECO:0000313" key="2">
    <source>
        <dbReference type="EnsemblMetazoa" id="SMAR009096-PA"/>
    </source>
</evidence>
<feature type="signal peptide" evidence="1">
    <location>
        <begin position="1"/>
        <end position="20"/>
    </location>
</feature>
<keyword evidence="1" id="KW-0732">Signal</keyword>
<evidence type="ECO:0000313" key="3">
    <source>
        <dbReference type="Proteomes" id="UP000014500"/>
    </source>
</evidence>
<dbReference type="HOGENOM" id="CLU_1572629_0_0_1"/>
<accession>T1J632</accession>
<keyword evidence="3" id="KW-1185">Reference proteome</keyword>